<evidence type="ECO:0000256" key="5">
    <source>
        <dbReference type="ARBA" id="ARBA00023136"/>
    </source>
</evidence>
<keyword evidence="3 6" id="KW-0812">Transmembrane</keyword>
<feature type="transmembrane region" description="Helical" evidence="6">
    <location>
        <begin position="105"/>
        <end position="121"/>
    </location>
</feature>
<keyword evidence="4 6" id="KW-1133">Transmembrane helix</keyword>
<feature type="transmembrane region" description="Helical" evidence="6">
    <location>
        <begin position="12"/>
        <end position="29"/>
    </location>
</feature>
<evidence type="ECO:0000256" key="1">
    <source>
        <dbReference type="ARBA" id="ARBA00004141"/>
    </source>
</evidence>
<gene>
    <name evidence="8" type="ORF">SAMN04488117_101273</name>
</gene>
<evidence type="ECO:0000256" key="6">
    <source>
        <dbReference type="SAM" id="Phobius"/>
    </source>
</evidence>
<feature type="transmembrane region" description="Helical" evidence="6">
    <location>
        <begin position="243"/>
        <end position="263"/>
    </location>
</feature>
<feature type="transmembrane region" description="Helical" evidence="6">
    <location>
        <begin position="152"/>
        <end position="170"/>
    </location>
</feature>
<feature type="transmembrane region" description="Helical" evidence="6">
    <location>
        <begin position="269"/>
        <end position="287"/>
    </location>
</feature>
<protein>
    <submittedName>
        <fullName evidence="8">EamA domain-containing membrane protein RarD</fullName>
    </submittedName>
</protein>
<dbReference type="GO" id="GO:0016020">
    <property type="term" value="C:membrane"/>
    <property type="evidence" value="ECO:0007669"/>
    <property type="project" value="UniProtKB-SubCell"/>
</dbReference>
<evidence type="ECO:0000256" key="3">
    <source>
        <dbReference type="ARBA" id="ARBA00022692"/>
    </source>
</evidence>
<keyword evidence="5 6" id="KW-0472">Membrane</keyword>
<feature type="domain" description="EamA" evidence="7">
    <location>
        <begin position="11"/>
        <end position="142"/>
    </location>
</feature>
<dbReference type="Pfam" id="PF00892">
    <property type="entry name" value="EamA"/>
    <property type="match status" value="2"/>
</dbReference>
<dbReference type="Proteomes" id="UP000182284">
    <property type="component" value="Unassembled WGS sequence"/>
</dbReference>
<feature type="transmembrane region" description="Helical" evidence="6">
    <location>
        <begin position="128"/>
        <end position="146"/>
    </location>
</feature>
<comment type="subcellular location">
    <subcellularLocation>
        <location evidence="1">Membrane</location>
        <topology evidence="1">Multi-pass membrane protein</topology>
    </subcellularLocation>
</comment>
<dbReference type="PANTHER" id="PTHR22911">
    <property type="entry name" value="ACYL-MALONYL CONDENSING ENZYME-RELATED"/>
    <property type="match status" value="1"/>
</dbReference>
<dbReference type="OrthoDB" id="9810329at2"/>
<evidence type="ECO:0000313" key="9">
    <source>
        <dbReference type="Proteomes" id="UP000182284"/>
    </source>
</evidence>
<accession>A0A1G7FWC8</accession>
<dbReference type="EMBL" id="FNBL01000001">
    <property type="protein sequence ID" value="SDE80198.1"/>
    <property type="molecule type" value="Genomic_DNA"/>
</dbReference>
<sequence length="298" mass="31992">MTNAQTHPIRAAFWMMGAVFGFSSMAVAGRMVSANLDTFEILGYRSLFGLMIVLPVAIFQGRLSELRPRSLPLHIGRNLGHFAGQNLWLFALTLIPLAQLFALEFSYPILVGLGATVFLGEKMTPTRALAALMGFAGILIVARPFGADGLSIGLLAAMACALGFATSALFTKQLTRTANVSILAIMFWMVTLQLLFGCVCAMMDGSAAWLTLTDLPWVIWIALAGLGAHFCLTKALSLAPASIVTPIDFLRLPVIGVVGMLLYGESLDIFVFIGAGIIFVANYINILSESRRTAAWPA</sequence>
<feature type="domain" description="EamA" evidence="7">
    <location>
        <begin position="152"/>
        <end position="284"/>
    </location>
</feature>
<dbReference type="InterPro" id="IPR000620">
    <property type="entry name" value="EamA_dom"/>
</dbReference>
<dbReference type="PANTHER" id="PTHR22911:SF6">
    <property type="entry name" value="SOLUTE CARRIER FAMILY 35 MEMBER G1"/>
    <property type="match status" value="1"/>
</dbReference>
<dbReference type="InterPro" id="IPR037185">
    <property type="entry name" value="EmrE-like"/>
</dbReference>
<evidence type="ECO:0000313" key="8">
    <source>
        <dbReference type="EMBL" id="SDE80198.1"/>
    </source>
</evidence>
<dbReference type="SUPFAM" id="SSF103481">
    <property type="entry name" value="Multidrug resistance efflux transporter EmrE"/>
    <property type="match status" value="2"/>
</dbReference>
<reference evidence="8 9" key="1">
    <citation type="submission" date="2016-10" db="EMBL/GenBank/DDBJ databases">
        <authorList>
            <person name="de Groot N.N."/>
        </authorList>
    </citation>
    <scope>NUCLEOTIDE SEQUENCE [LARGE SCALE GENOMIC DNA]</scope>
    <source>
        <strain evidence="8 9">DSM 27375</strain>
    </source>
</reference>
<proteinExistence type="inferred from homology"/>
<evidence type="ECO:0000259" key="7">
    <source>
        <dbReference type="Pfam" id="PF00892"/>
    </source>
</evidence>
<organism evidence="8 9">
    <name type="scientific">Celeribacter baekdonensis</name>
    <dbReference type="NCBI Taxonomy" id="875171"/>
    <lineage>
        <taxon>Bacteria</taxon>
        <taxon>Pseudomonadati</taxon>
        <taxon>Pseudomonadota</taxon>
        <taxon>Alphaproteobacteria</taxon>
        <taxon>Rhodobacterales</taxon>
        <taxon>Roseobacteraceae</taxon>
        <taxon>Celeribacter</taxon>
    </lineage>
</organism>
<evidence type="ECO:0000256" key="2">
    <source>
        <dbReference type="ARBA" id="ARBA00009853"/>
    </source>
</evidence>
<feature type="transmembrane region" description="Helical" evidence="6">
    <location>
        <begin position="41"/>
        <end position="59"/>
    </location>
</feature>
<dbReference type="AlphaFoldDB" id="A0A1G7FWC8"/>
<feature type="transmembrane region" description="Helical" evidence="6">
    <location>
        <begin position="182"/>
        <end position="205"/>
    </location>
</feature>
<dbReference type="RefSeq" id="WP_074640308.1">
    <property type="nucleotide sequence ID" value="NZ_FNBL01000001.1"/>
</dbReference>
<feature type="transmembrane region" description="Helical" evidence="6">
    <location>
        <begin position="217"/>
        <end position="236"/>
    </location>
</feature>
<name>A0A1G7FWC8_9RHOB</name>
<comment type="similarity">
    <text evidence="2">Belongs to the drug/metabolite transporter (DMT) superfamily. 10 TMS drug/metabolite exporter (DME) (TC 2.A.7.3) family.</text>
</comment>
<evidence type="ECO:0000256" key="4">
    <source>
        <dbReference type="ARBA" id="ARBA00022989"/>
    </source>
</evidence>